<dbReference type="InterPro" id="IPR019587">
    <property type="entry name" value="Polyketide_cyclase/dehydratase"/>
</dbReference>
<keyword evidence="2" id="KW-1185">Reference proteome</keyword>
<dbReference type="AlphaFoldDB" id="A0A1M5HNH4"/>
<sequence>MIASYPLKNNYILMKKEIKTEILIHARPEKIWSILTTFDQYPDWNPFIKSISGAAIVGQRLMVRIAPPEANGMTFKPTVLAFEPNKEFRWIGHLLFSGLFDGEHKFELIDHGNGTTTFIQSENFKGILVSLFAKQLDNNTKRGFIEMNEQLKALAEKN</sequence>
<proteinExistence type="predicted"/>
<dbReference type="EMBL" id="FQUQ01000004">
    <property type="protein sequence ID" value="SHG17490.1"/>
    <property type="molecule type" value="Genomic_DNA"/>
</dbReference>
<dbReference type="Proteomes" id="UP000184287">
    <property type="component" value="Unassembled WGS sequence"/>
</dbReference>
<dbReference type="PANTHER" id="PTHR36166">
    <property type="entry name" value="CHROMOSOME 9, WHOLE GENOME SHOTGUN SEQUENCE"/>
    <property type="match status" value="1"/>
</dbReference>
<name>A0A1M5HNH4_9SPHI</name>
<protein>
    <recommendedName>
        <fullName evidence="3">Polyketide cyclase / dehydrase and lipid transport</fullName>
    </recommendedName>
</protein>
<reference evidence="2" key="1">
    <citation type="submission" date="2016-11" db="EMBL/GenBank/DDBJ databases">
        <authorList>
            <person name="Varghese N."/>
            <person name="Submissions S."/>
        </authorList>
    </citation>
    <scope>NUCLEOTIDE SEQUENCE [LARGE SCALE GENOMIC DNA]</scope>
    <source>
        <strain evidence="2">DSM 16990</strain>
    </source>
</reference>
<dbReference type="Gene3D" id="3.30.530.20">
    <property type="match status" value="1"/>
</dbReference>
<organism evidence="1 2">
    <name type="scientific">Pedobacter caeni</name>
    <dbReference type="NCBI Taxonomy" id="288992"/>
    <lineage>
        <taxon>Bacteria</taxon>
        <taxon>Pseudomonadati</taxon>
        <taxon>Bacteroidota</taxon>
        <taxon>Sphingobacteriia</taxon>
        <taxon>Sphingobacteriales</taxon>
        <taxon>Sphingobacteriaceae</taxon>
        <taxon>Pedobacter</taxon>
    </lineage>
</organism>
<accession>A0A1M5HNH4</accession>
<dbReference type="InterPro" id="IPR023393">
    <property type="entry name" value="START-like_dom_sf"/>
</dbReference>
<dbReference type="PANTHER" id="PTHR36166:SF1">
    <property type="entry name" value="SRPBCC DOMAIN-CONTAINING PROTEIN"/>
    <property type="match status" value="1"/>
</dbReference>
<dbReference type="STRING" id="288992.SAMN04488522_104739"/>
<evidence type="ECO:0000313" key="2">
    <source>
        <dbReference type="Proteomes" id="UP000184287"/>
    </source>
</evidence>
<evidence type="ECO:0008006" key="3">
    <source>
        <dbReference type="Google" id="ProtNLM"/>
    </source>
</evidence>
<evidence type="ECO:0000313" key="1">
    <source>
        <dbReference type="EMBL" id="SHG17490.1"/>
    </source>
</evidence>
<dbReference type="Pfam" id="PF10604">
    <property type="entry name" value="Polyketide_cyc2"/>
    <property type="match status" value="1"/>
</dbReference>
<dbReference type="SUPFAM" id="SSF55961">
    <property type="entry name" value="Bet v1-like"/>
    <property type="match status" value="1"/>
</dbReference>
<gene>
    <name evidence="1" type="ORF">SAMN04488522_104739</name>
</gene>
<dbReference type="CDD" id="cd07822">
    <property type="entry name" value="SRPBCC_4"/>
    <property type="match status" value="1"/>
</dbReference>